<name>A0A8T4LDI2_9ARCH</name>
<dbReference type="Proteomes" id="UP000678237">
    <property type="component" value="Unassembled WGS sequence"/>
</dbReference>
<keyword evidence="1" id="KW-0472">Membrane</keyword>
<sequence length="410" mass="44303">MNSGRALFLLVFCLAFVGVQALTVELDKQTYFKGQEMAVSGQCTANETVEVSAWTEKGKAKPFAQAVPCNAEGKYSLFQGISFLVPSGQWTVKAVEGQASAEAETEVKPTADSDYYLVTFVSPAPVKHYKTESLSISVKLSESGEPVSGANVVFFDVSGEPRPLEETGLGVYSADYLVPFDAQGGNWFLHVLAEKTGEKSLGGANTLVVGIDRADLKLEVLEPSISNFDLETEIPFKVKASYPSGKPLTGGKAWLEFNGSKLELQPVSGVESTFAGKFEAEEKHIGSLSFALTVADSAGNEGKKVIDLVITVDRTALFLKNNGLIIVFALVLLGAAAYTGYSKVRGQLDRKSLLAERGRLREGIRKIQADYFDRMVIDKNTFKKRLGEAEARLIEIDKILKSQGGEEGAL</sequence>
<reference evidence="2" key="1">
    <citation type="submission" date="2021-03" db="EMBL/GenBank/DDBJ databases">
        <authorList>
            <person name="Jaffe A."/>
        </authorList>
    </citation>
    <scope>NUCLEOTIDE SEQUENCE</scope>
    <source>
        <strain evidence="2">RIFCSPLOWO2_01_FULL_58_19</strain>
    </source>
</reference>
<dbReference type="AlphaFoldDB" id="A0A8T4LDI2"/>
<evidence type="ECO:0000313" key="2">
    <source>
        <dbReference type="EMBL" id="MBS3063689.1"/>
    </source>
</evidence>
<keyword evidence="1" id="KW-0812">Transmembrane</keyword>
<proteinExistence type="predicted"/>
<feature type="transmembrane region" description="Helical" evidence="1">
    <location>
        <begin position="323"/>
        <end position="341"/>
    </location>
</feature>
<dbReference type="EMBL" id="JAGVWE010000006">
    <property type="protein sequence ID" value="MBS3063689.1"/>
    <property type="molecule type" value="Genomic_DNA"/>
</dbReference>
<evidence type="ECO:0000256" key="1">
    <source>
        <dbReference type="SAM" id="Phobius"/>
    </source>
</evidence>
<evidence type="ECO:0000313" key="3">
    <source>
        <dbReference type="Proteomes" id="UP000678237"/>
    </source>
</evidence>
<reference evidence="2" key="2">
    <citation type="submission" date="2021-05" db="EMBL/GenBank/DDBJ databases">
        <title>Protein family content uncovers lineage relationships and bacterial pathway maintenance mechanisms in DPANN archaea.</title>
        <authorList>
            <person name="Castelle C.J."/>
            <person name="Meheust R."/>
            <person name="Jaffe A.L."/>
            <person name="Seitz K."/>
            <person name="Gong X."/>
            <person name="Baker B.J."/>
            <person name="Banfield J.F."/>
        </authorList>
    </citation>
    <scope>NUCLEOTIDE SEQUENCE</scope>
    <source>
        <strain evidence="2">RIFCSPLOWO2_01_FULL_58_19</strain>
    </source>
</reference>
<accession>A0A8T4LDI2</accession>
<keyword evidence="1" id="KW-1133">Transmembrane helix</keyword>
<comment type="caution">
    <text evidence="2">The sequence shown here is derived from an EMBL/GenBank/DDBJ whole genome shotgun (WGS) entry which is preliminary data.</text>
</comment>
<gene>
    <name evidence="2" type="ORF">J4203_07540</name>
</gene>
<protein>
    <submittedName>
        <fullName evidence="2">Uncharacterized protein</fullName>
    </submittedName>
</protein>
<organism evidence="2 3">
    <name type="scientific">Candidatus Iainarchaeum sp</name>
    <dbReference type="NCBI Taxonomy" id="3101447"/>
    <lineage>
        <taxon>Archaea</taxon>
        <taxon>Candidatus Iainarchaeota</taxon>
        <taxon>Candidatus Iainarchaeia</taxon>
        <taxon>Candidatus Iainarchaeales</taxon>
        <taxon>Candidatus Iainarchaeaceae</taxon>
        <taxon>Candidatus Iainarchaeum</taxon>
    </lineage>
</organism>